<dbReference type="InterPro" id="IPR015422">
    <property type="entry name" value="PyrdxlP-dep_Trfase_small"/>
</dbReference>
<comment type="cofactor">
    <cofactor evidence="1 6">
        <name>pyridoxal 5'-phosphate</name>
        <dbReference type="ChEBI" id="CHEBI:597326"/>
    </cofactor>
</comment>
<dbReference type="InterPro" id="IPR004838">
    <property type="entry name" value="NHTrfase_class1_PyrdxlP-BS"/>
</dbReference>
<reference evidence="8 9" key="1">
    <citation type="journal article" date="2015" name="Nature">
        <title>rRNA introns, odd ribosomes, and small enigmatic genomes across a large radiation of phyla.</title>
        <authorList>
            <person name="Brown C.T."/>
            <person name="Hug L.A."/>
            <person name="Thomas B.C."/>
            <person name="Sharon I."/>
            <person name="Castelle C.J."/>
            <person name="Singh A."/>
            <person name="Wilkins M.J."/>
            <person name="Williams K.H."/>
            <person name="Banfield J.F."/>
        </authorList>
    </citation>
    <scope>NUCLEOTIDE SEQUENCE [LARGE SCALE GENOMIC DNA]</scope>
</reference>
<proteinExistence type="inferred from homology"/>
<dbReference type="FunFam" id="3.40.640.10:FF:000033">
    <property type="entry name" value="Aspartate aminotransferase"/>
    <property type="match status" value="1"/>
</dbReference>
<evidence type="ECO:0000256" key="3">
    <source>
        <dbReference type="ARBA" id="ARBA00022576"/>
    </source>
</evidence>
<evidence type="ECO:0000256" key="4">
    <source>
        <dbReference type="ARBA" id="ARBA00022679"/>
    </source>
</evidence>
<dbReference type="PROSITE" id="PS00105">
    <property type="entry name" value="AA_TRANSFER_CLASS_1"/>
    <property type="match status" value="1"/>
</dbReference>
<evidence type="ECO:0000256" key="6">
    <source>
        <dbReference type="RuleBase" id="RU000481"/>
    </source>
</evidence>
<dbReference type="PANTHER" id="PTHR46383:SF1">
    <property type="entry name" value="ASPARTATE AMINOTRANSFERASE"/>
    <property type="match status" value="1"/>
</dbReference>
<name>A0A0G1U4D7_9BACT</name>
<dbReference type="InterPro" id="IPR015421">
    <property type="entry name" value="PyrdxlP-dep_Trfase_major"/>
</dbReference>
<accession>A0A0G1U4D7</accession>
<dbReference type="GO" id="GO:0008483">
    <property type="term" value="F:transaminase activity"/>
    <property type="evidence" value="ECO:0007669"/>
    <property type="project" value="UniProtKB-KW"/>
</dbReference>
<evidence type="ECO:0000256" key="5">
    <source>
        <dbReference type="ARBA" id="ARBA00022898"/>
    </source>
</evidence>
<protein>
    <recommendedName>
        <fullName evidence="6">Aminotransferase</fullName>
        <ecNumber evidence="6">2.6.1.-</ecNumber>
    </recommendedName>
</protein>
<dbReference type="Pfam" id="PF00155">
    <property type="entry name" value="Aminotran_1_2"/>
    <property type="match status" value="1"/>
</dbReference>
<keyword evidence="3 6" id="KW-0032">Aminotransferase</keyword>
<dbReference type="Gene3D" id="3.40.640.10">
    <property type="entry name" value="Type I PLP-dependent aspartate aminotransferase-like (Major domain)"/>
    <property type="match status" value="1"/>
</dbReference>
<dbReference type="Gene3D" id="3.90.1150.10">
    <property type="entry name" value="Aspartate Aminotransferase, domain 1"/>
    <property type="match status" value="1"/>
</dbReference>
<dbReference type="InterPro" id="IPR015424">
    <property type="entry name" value="PyrdxlP-dep_Trfase"/>
</dbReference>
<dbReference type="AlphaFoldDB" id="A0A0G1U4D7"/>
<feature type="domain" description="Aminotransferase class I/classII large" evidence="7">
    <location>
        <begin position="31"/>
        <end position="378"/>
    </location>
</feature>
<comment type="caution">
    <text evidence="8">The sequence shown here is derived from an EMBL/GenBank/DDBJ whole genome shotgun (WGS) entry which is preliminary data.</text>
</comment>
<dbReference type="GO" id="GO:0030170">
    <property type="term" value="F:pyridoxal phosphate binding"/>
    <property type="evidence" value="ECO:0007669"/>
    <property type="project" value="InterPro"/>
</dbReference>
<dbReference type="PANTHER" id="PTHR46383">
    <property type="entry name" value="ASPARTATE AMINOTRANSFERASE"/>
    <property type="match status" value="1"/>
</dbReference>
<evidence type="ECO:0000256" key="2">
    <source>
        <dbReference type="ARBA" id="ARBA00007441"/>
    </source>
</evidence>
<sequence>MLTRAVKKLTPSATLAITARAKQMAAEGDWVISFAAGQPDFDTPTIVKNAAKTALDQGFTKYTPSSGIPELKEAIVRKLKRDNKLRYIPGQVIVANGAKQALFEAIMALAEAGDEVVIPTPYWVSYPEMVKASGAKPVIVNTGSDFRLTPERLARVLNGKSRALIVNAPSNPTGVMYDRRELADLSRVALRYKKLRVISDECYDQFYYGKGAQVSFAALSREAYRRTITVNSLSKSFSMTGWRIGYAAGDEKVIAAMGALQSHLTANPTSFAQKGAVVALEKAGAFTKKMRREFARRRLMMVAGLNKIAGLKASLPDGAFYVMADVSQLTKSSLDFAEKLLAKQKVAVIPGAPFGAEGYIRLSFACSLGDIKEGLKRLTKFIEKEYGS</sequence>
<dbReference type="Proteomes" id="UP000033860">
    <property type="component" value="Unassembled WGS sequence"/>
</dbReference>
<evidence type="ECO:0000313" key="8">
    <source>
        <dbReference type="EMBL" id="KKU61178.1"/>
    </source>
</evidence>
<dbReference type="InterPro" id="IPR004839">
    <property type="entry name" value="Aminotransferase_I/II_large"/>
</dbReference>
<evidence type="ECO:0000259" key="7">
    <source>
        <dbReference type="Pfam" id="PF00155"/>
    </source>
</evidence>
<comment type="similarity">
    <text evidence="2 6">Belongs to the class-I pyridoxal-phosphate-dependent aminotransferase family.</text>
</comment>
<dbReference type="PRINTS" id="PR00753">
    <property type="entry name" value="ACCSYNTHASE"/>
</dbReference>
<dbReference type="SUPFAM" id="SSF53383">
    <property type="entry name" value="PLP-dependent transferases"/>
    <property type="match status" value="1"/>
</dbReference>
<dbReference type="EC" id="2.6.1.-" evidence="6"/>
<dbReference type="CDD" id="cd00609">
    <property type="entry name" value="AAT_like"/>
    <property type="match status" value="1"/>
</dbReference>
<organism evidence="8 9">
    <name type="scientific">Candidatus Beckwithbacteria bacterium GW2011_GWB1_47_15</name>
    <dbReference type="NCBI Taxonomy" id="1618371"/>
    <lineage>
        <taxon>Bacteria</taxon>
        <taxon>Candidatus Beckwithiibacteriota</taxon>
    </lineage>
</organism>
<dbReference type="EMBL" id="LCNT01000004">
    <property type="protein sequence ID" value="KKU61178.1"/>
    <property type="molecule type" value="Genomic_DNA"/>
</dbReference>
<evidence type="ECO:0000313" key="9">
    <source>
        <dbReference type="Proteomes" id="UP000033860"/>
    </source>
</evidence>
<dbReference type="PATRIC" id="fig|1618371.3.peg.684"/>
<keyword evidence="4 6" id="KW-0808">Transferase</keyword>
<gene>
    <name evidence="8" type="ORF">UX85_C0004G0100</name>
</gene>
<dbReference type="GO" id="GO:0006520">
    <property type="term" value="P:amino acid metabolic process"/>
    <property type="evidence" value="ECO:0007669"/>
    <property type="project" value="InterPro"/>
</dbReference>
<evidence type="ECO:0000256" key="1">
    <source>
        <dbReference type="ARBA" id="ARBA00001933"/>
    </source>
</evidence>
<dbReference type="InterPro" id="IPR050596">
    <property type="entry name" value="AspAT/PAT-like"/>
</dbReference>
<keyword evidence="5" id="KW-0663">Pyridoxal phosphate</keyword>